<protein>
    <submittedName>
        <fullName evidence="3">Putative serine-threonine protein kinase, plant-type</fullName>
    </submittedName>
</protein>
<dbReference type="InterPro" id="IPR011009">
    <property type="entry name" value="Kinase-like_dom_sf"/>
</dbReference>
<keyword evidence="3" id="KW-0418">Kinase</keyword>
<comment type="caution">
    <text evidence="3">The sequence shown here is derived from an EMBL/GenBank/DDBJ whole genome shotgun (WGS) entry which is preliminary data.</text>
</comment>
<accession>A0A3S3PWI5</accession>
<name>A0A3S3PWI5_9MAGN</name>
<dbReference type="OrthoDB" id="1923909at2759"/>
<evidence type="ECO:0000313" key="3">
    <source>
        <dbReference type="EMBL" id="RWR74177.1"/>
    </source>
</evidence>
<keyword evidence="1" id="KW-0472">Membrane</keyword>
<dbReference type="Gene3D" id="3.30.200.20">
    <property type="entry name" value="Phosphorylase Kinase, domain 1"/>
    <property type="match status" value="1"/>
</dbReference>
<dbReference type="SUPFAM" id="SSF56112">
    <property type="entry name" value="Protein kinase-like (PK-like)"/>
    <property type="match status" value="1"/>
</dbReference>
<keyword evidence="1" id="KW-0812">Transmembrane</keyword>
<dbReference type="PANTHER" id="PTHR48007:SF23">
    <property type="entry name" value="PROTEIN KINASE DOMAIN-CONTAINING PROTEIN"/>
    <property type="match status" value="1"/>
</dbReference>
<proteinExistence type="predicted"/>
<sequence length="381" mass="42900">MATPYGHIPNPDQNGAGLYSFKLTPASSLFLFSLAAFLLLTILCWVRRKCTMIIEKPAKFSTVRKIKKRTTTPVSILDVKVMLPSIIIFRDEADMKNRYDPFEFAHVPAVRLGKGTLGPLYKVVLNNGSIVTVRKLQAGLAKPDEINCWIKFFGGIRDKWLSRIMFSFWYGGESFIVYEYMCLGSLEELLHGREGIQFTSLNWGIRRHVALCTSMAVAAIHSRVTENREGLVCGVIKASNVLIRTDFSACLSGFESPYLAGPKLIIRKNPGRVAPELVHGHGPITFTQKSDVYSFGILLLELITGKKPIFSDEHGQEKLVQYVQYKREREGLQGIIDTKMADIIDDGMVNMVKIAELCLKQNPKERPTMDRVVSMIQHLQD</sequence>
<organism evidence="3 4">
    <name type="scientific">Cinnamomum micranthum f. kanehirae</name>
    <dbReference type="NCBI Taxonomy" id="337451"/>
    <lineage>
        <taxon>Eukaryota</taxon>
        <taxon>Viridiplantae</taxon>
        <taxon>Streptophyta</taxon>
        <taxon>Embryophyta</taxon>
        <taxon>Tracheophyta</taxon>
        <taxon>Spermatophyta</taxon>
        <taxon>Magnoliopsida</taxon>
        <taxon>Magnoliidae</taxon>
        <taxon>Laurales</taxon>
        <taxon>Lauraceae</taxon>
        <taxon>Cinnamomum</taxon>
    </lineage>
</organism>
<dbReference type="Gene3D" id="1.10.510.10">
    <property type="entry name" value="Transferase(Phosphotransferase) domain 1"/>
    <property type="match status" value="1"/>
</dbReference>
<evidence type="ECO:0000259" key="2">
    <source>
        <dbReference type="PROSITE" id="PS50011"/>
    </source>
</evidence>
<dbReference type="InterPro" id="IPR046959">
    <property type="entry name" value="PRK1-6/SRF4-like"/>
</dbReference>
<dbReference type="PANTHER" id="PTHR48007">
    <property type="entry name" value="LEUCINE-RICH REPEAT RECEPTOR-LIKE PROTEIN KINASE PXC1"/>
    <property type="match status" value="1"/>
</dbReference>
<evidence type="ECO:0000313" key="4">
    <source>
        <dbReference type="Proteomes" id="UP000283530"/>
    </source>
</evidence>
<evidence type="ECO:0000256" key="1">
    <source>
        <dbReference type="SAM" id="Phobius"/>
    </source>
</evidence>
<gene>
    <name evidence="3" type="ORF">CKAN_00249500</name>
</gene>
<dbReference type="Pfam" id="PF00069">
    <property type="entry name" value="Pkinase"/>
    <property type="match status" value="1"/>
</dbReference>
<keyword evidence="4" id="KW-1185">Reference proteome</keyword>
<keyword evidence="1" id="KW-1133">Transmembrane helix</keyword>
<feature type="domain" description="Protein kinase" evidence="2">
    <location>
        <begin position="106"/>
        <end position="379"/>
    </location>
</feature>
<dbReference type="PROSITE" id="PS50011">
    <property type="entry name" value="PROTEIN_KINASE_DOM"/>
    <property type="match status" value="1"/>
</dbReference>
<dbReference type="InterPro" id="IPR000719">
    <property type="entry name" value="Prot_kinase_dom"/>
</dbReference>
<dbReference type="AlphaFoldDB" id="A0A3S3PWI5"/>
<reference evidence="3 4" key="1">
    <citation type="journal article" date="2019" name="Nat. Plants">
        <title>Stout camphor tree genome fills gaps in understanding of flowering plant genome evolution.</title>
        <authorList>
            <person name="Chaw S.M."/>
            <person name="Liu Y.C."/>
            <person name="Wu Y.W."/>
            <person name="Wang H.Y."/>
            <person name="Lin C.I."/>
            <person name="Wu C.S."/>
            <person name="Ke H.M."/>
            <person name="Chang L.Y."/>
            <person name="Hsu C.Y."/>
            <person name="Yang H.T."/>
            <person name="Sudianto E."/>
            <person name="Hsu M.H."/>
            <person name="Wu K.P."/>
            <person name="Wang L.N."/>
            <person name="Leebens-Mack J.H."/>
            <person name="Tsai I.J."/>
        </authorList>
    </citation>
    <scope>NUCLEOTIDE SEQUENCE [LARGE SCALE GENOMIC DNA]</scope>
    <source>
        <strain evidence="4">cv. Chaw 1501</strain>
        <tissue evidence="3">Young leaves</tissue>
    </source>
</reference>
<feature type="transmembrane region" description="Helical" evidence="1">
    <location>
        <begin position="26"/>
        <end position="46"/>
    </location>
</feature>
<dbReference type="GO" id="GO:0004672">
    <property type="term" value="F:protein kinase activity"/>
    <property type="evidence" value="ECO:0007669"/>
    <property type="project" value="InterPro"/>
</dbReference>
<dbReference type="EMBL" id="QPKB01000001">
    <property type="protein sequence ID" value="RWR74177.1"/>
    <property type="molecule type" value="Genomic_DNA"/>
</dbReference>
<dbReference type="GO" id="GO:0005524">
    <property type="term" value="F:ATP binding"/>
    <property type="evidence" value="ECO:0007669"/>
    <property type="project" value="InterPro"/>
</dbReference>
<keyword evidence="3" id="KW-0808">Transferase</keyword>
<dbReference type="Proteomes" id="UP000283530">
    <property type="component" value="Unassembled WGS sequence"/>
</dbReference>